<feature type="compositionally biased region" description="Polar residues" evidence="1">
    <location>
        <begin position="49"/>
        <end position="75"/>
    </location>
</feature>
<evidence type="ECO:0000256" key="1">
    <source>
        <dbReference type="SAM" id="MobiDB-lite"/>
    </source>
</evidence>
<organism evidence="2 3">
    <name type="scientific">Martelella alba</name>
    <dbReference type="NCBI Taxonomy" id="2590451"/>
    <lineage>
        <taxon>Bacteria</taxon>
        <taxon>Pseudomonadati</taxon>
        <taxon>Pseudomonadota</taxon>
        <taxon>Alphaproteobacteria</taxon>
        <taxon>Hyphomicrobiales</taxon>
        <taxon>Aurantimonadaceae</taxon>
        <taxon>Martelella</taxon>
    </lineage>
</organism>
<feature type="compositionally biased region" description="Polar residues" evidence="1">
    <location>
        <begin position="90"/>
        <end position="101"/>
    </location>
</feature>
<reference evidence="2 3" key="1">
    <citation type="submission" date="2019-04" db="EMBL/GenBank/DDBJ databases">
        <authorList>
            <person name="Li M."/>
            <person name="Gao C."/>
        </authorList>
    </citation>
    <scope>NUCLEOTIDE SEQUENCE [LARGE SCALE GENOMIC DNA]</scope>
    <source>
        <strain evidence="2 3">BGMRC 2031</strain>
    </source>
</reference>
<name>A0ABY2SPH2_9HYPH</name>
<evidence type="ECO:0000313" key="2">
    <source>
        <dbReference type="EMBL" id="TKI07296.1"/>
    </source>
</evidence>
<dbReference type="Proteomes" id="UP000305202">
    <property type="component" value="Unassembled WGS sequence"/>
</dbReference>
<protein>
    <submittedName>
        <fullName evidence="2">Uncharacterized protein</fullName>
    </submittedName>
</protein>
<gene>
    <name evidence="2" type="ORF">FCN80_07040</name>
</gene>
<accession>A0ABY2SPH2</accession>
<proteinExistence type="predicted"/>
<dbReference type="EMBL" id="SZPQ01000006">
    <property type="protein sequence ID" value="TKI07296.1"/>
    <property type="molecule type" value="Genomic_DNA"/>
</dbReference>
<evidence type="ECO:0000313" key="3">
    <source>
        <dbReference type="Proteomes" id="UP000305202"/>
    </source>
</evidence>
<feature type="region of interest" description="Disordered" evidence="1">
    <location>
        <begin position="45"/>
        <end position="101"/>
    </location>
</feature>
<comment type="caution">
    <text evidence="2">The sequence shown here is derived from an EMBL/GenBank/DDBJ whole genome shotgun (WGS) entry which is preliminary data.</text>
</comment>
<sequence>MAVRTYFIDQPVRLLMPVIRPSRGPGPKFAPIYIAVAMALMTIPPSNSPPRRTISSTGGSSDNVASATTPSTITLLTVPRPGNCRRGIHNTKTAAPTKMMT</sequence>
<keyword evidence="3" id="KW-1185">Reference proteome</keyword>